<dbReference type="GO" id="GO:0005886">
    <property type="term" value="C:plasma membrane"/>
    <property type="evidence" value="ECO:0007669"/>
    <property type="project" value="UniProtKB-SubCell"/>
</dbReference>
<dbReference type="EMBL" id="JAAMPA010000001">
    <property type="protein sequence ID" value="NIH66698.1"/>
    <property type="molecule type" value="Genomic_DNA"/>
</dbReference>
<dbReference type="AlphaFoldDB" id="A0A846LMX3"/>
<keyword evidence="15" id="KW-1185">Reference proteome</keyword>
<dbReference type="InterPro" id="IPR033480">
    <property type="entry name" value="sCache_2"/>
</dbReference>
<evidence type="ECO:0000256" key="6">
    <source>
        <dbReference type="ARBA" id="ARBA00023224"/>
    </source>
</evidence>
<dbReference type="RefSeq" id="WP_166754243.1">
    <property type="nucleotide sequence ID" value="NZ_BAABJU010000001.1"/>
</dbReference>
<evidence type="ECO:0000256" key="8">
    <source>
        <dbReference type="PROSITE-ProRule" id="PRU00284"/>
    </source>
</evidence>
<dbReference type="SUPFAM" id="SSF58104">
    <property type="entry name" value="Methyl-accepting chemotaxis protein (MCP) signaling domain"/>
    <property type="match status" value="1"/>
</dbReference>
<evidence type="ECO:0000313" key="12">
    <source>
        <dbReference type="EMBL" id="GGL48384.1"/>
    </source>
</evidence>
<proteinExistence type="inferred from homology"/>
<evidence type="ECO:0000256" key="5">
    <source>
        <dbReference type="ARBA" id="ARBA00023136"/>
    </source>
</evidence>
<reference evidence="12" key="4">
    <citation type="submission" date="2024-05" db="EMBL/GenBank/DDBJ databases">
        <authorList>
            <person name="Sun Q."/>
            <person name="Zhou Y."/>
        </authorList>
    </citation>
    <scope>NUCLEOTIDE SEQUENCE</scope>
    <source>
        <strain evidence="12">CGMCC 4.5581</strain>
    </source>
</reference>
<dbReference type="Pfam" id="PF00672">
    <property type="entry name" value="HAMP"/>
    <property type="match status" value="1"/>
</dbReference>
<evidence type="ECO:0000313" key="15">
    <source>
        <dbReference type="Proteomes" id="UP000648663"/>
    </source>
</evidence>
<dbReference type="Gene3D" id="1.10.287.950">
    <property type="entry name" value="Methyl-accepting chemotaxis protein"/>
    <property type="match status" value="1"/>
</dbReference>
<dbReference type="Proteomes" id="UP000552836">
    <property type="component" value="Unassembled WGS sequence"/>
</dbReference>
<keyword evidence="2" id="KW-1003">Cell membrane</keyword>
<evidence type="ECO:0000259" key="10">
    <source>
        <dbReference type="PROSITE" id="PS50111"/>
    </source>
</evidence>
<dbReference type="SMART" id="SM01049">
    <property type="entry name" value="Cache_2"/>
    <property type="match status" value="1"/>
</dbReference>
<organism evidence="13 14">
    <name type="scientific">Modestobacter marinus</name>
    <dbReference type="NCBI Taxonomy" id="477641"/>
    <lineage>
        <taxon>Bacteria</taxon>
        <taxon>Bacillati</taxon>
        <taxon>Actinomycetota</taxon>
        <taxon>Actinomycetes</taxon>
        <taxon>Geodermatophilales</taxon>
        <taxon>Geodermatophilaceae</taxon>
        <taxon>Modestobacter</taxon>
    </lineage>
</organism>
<dbReference type="Gene3D" id="3.30.450.20">
    <property type="entry name" value="PAS domain"/>
    <property type="match status" value="1"/>
</dbReference>
<dbReference type="InterPro" id="IPR003660">
    <property type="entry name" value="HAMP_dom"/>
</dbReference>
<reference evidence="15" key="2">
    <citation type="journal article" date="2019" name="Int. J. Syst. Evol. Microbiol.">
        <title>The Global Catalogue of Microorganisms (GCM) 10K type strain sequencing project: providing services to taxonomists for standard genome sequencing and annotation.</title>
        <authorList>
            <consortium name="The Broad Institute Genomics Platform"/>
            <consortium name="The Broad Institute Genome Sequencing Center for Infectious Disease"/>
            <person name="Wu L."/>
            <person name="Ma J."/>
        </authorList>
    </citation>
    <scope>NUCLEOTIDE SEQUENCE [LARGE SCALE GENOMIC DNA]</scope>
    <source>
        <strain evidence="15">CGMCC 4.5581</strain>
    </source>
</reference>
<dbReference type="PANTHER" id="PTHR32089:SF112">
    <property type="entry name" value="LYSOZYME-LIKE PROTEIN-RELATED"/>
    <property type="match status" value="1"/>
</dbReference>
<dbReference type="Pfam" id="PF00015">
    <property type="entry name" value="MCPsignal"/>
    <property type="match status" value="1"/>
</dbReference>
<sequence>MGTRPRDVLTSGGLRQIRISTRLLALVLAAVVGMGTIAVIGALQVRQTIEAEQRNKAQSAVEAVLGVVAFYGAQESSGALTREQAQAQAKTALSGLRYSGEEYFWVNDMDPTMVMHPIKPEMDGTDLSGNTDPTGKALFVEMVDVVERDGSGFVEYMWPKPGEEEPQAKISFVAGYEPWGWVVGSGLYVTDLNGAFVDHLLSMALWAAPVVLVIVLISLLVSRSVTRPLRRMTDVLAAGDLHERLDTGAGRNELDQLAGALNTTLERVADVVGEVGEASRLLEGAAQTLSATGATIAGAAERSTGQADTVTAAAKEVSTSIDAVATGAEEMGASIREIAHNAAEAARVAGSAVTAAESANQTVARLGESSVEIGNVVKVITSIAEQTNLLALNATIEAARAGEAGKGFAVVANEVKELAQETAKATEDIARRVEAIQADTDSAVGAIGGVTSVIAQINDYQTTIASAVEEQTATTNEMSRAIGEAAQSGRSIAETVAEVARAAQETHTGVAELQSATGELVQMSAGLQRSVDTFQR</sequence>
<dbReference type="PANTHER" id="PTHR32089">
    <property type="entry name" value="METHYL-ACCEPTING CHEMOTAXIS PROTEIN MCPB"/>
    <property type="match status" value="1"/>
</dbReference>
<accession>A0A846LMX3</accession>
<dbReference type="InterPro" id="IPR004089">
    <property type="entry name" value="MCPsignal_dom"/>
</dbReference>
<reference evidence="12" key="1">
    <citation type="journal article" date="2014" name="Int. J. Syst. Evol. Microbiol.">
        <title>Complete genome of a new Firmicutes species belonging to the dominant human colonic microbiota ('Ruminococcus bicirculans') reveals two chromosomes and a selective capacity to utilize plant glucans.</title>
        <authorList>
            <consortium name="NISC Comparative Sequencing Program"/>
            <person name="Wegmann U."/>
            <person name="Louis P."/>
            <person name="Goesmann A."/>
            <person name="Henrissat B."/>
            <person name="Duncan S.H."/>
            <person name="Flint H.J."/>
        </authorList>
    </citation>
    <scope>NUCLEOTIDE SEQUENCE</scope>
    <source>
        <strain evidence="12">CGMCC 4.5581</strain>
    </source>
</reference>
<protein>
    <submittedName>
        <fullName evidence="12 13">Chemotaxis protein</fullName>
    </submittedName>
</protein>
<keyword evidence="4 9" id="KW-1133">Transmembrane helix</keyword>
<comment type="caution">
    <text evidence="13">The sequence shown here is derived from an EMBL/GenBank/DDBJ whole genome shotgun (WGS) entry which is preliminary data.</text>
</comment>
<dbReference type="SMART" id="SM00283">
    <property type="entry name" value="MA"/>
    <property type="match status" value="1"/>
</dbReference>
<dbReference type="PROSITE" id="PS50885">
    <property type="entry name" value="HAMP"/>
    <property type="match status" value="1"/>
</dbReference>
<dbReference type="CDD" id="cd06225">
    <property type="entry name" value="HAMP"/>
    <property type="match status" value="1"/>
</dbReference>
<evidence type="ECO:0000256" key="3">
    <source>
        <dbReference type="ARBA" id="ARBA00022692"/>
    </source>
</evidence>
<comment type="similarity">
    <text evidence="7">Belongs to the methyl-accepting chemotaxis (MCP) protein family.</text>
</comment>
<dbReference type="GO" id="GO:0004888">
    <property type="term" value="F:transmembrane signaling receptor activity"/>
    <property type="evidence" value="ECO:0007669"/>
    <property type="project" value="InterPro"/>
</dbReference>
<evidence type="ECO:0000256" key="2">
    <source>
        <dbReference type="ARBA" id="ARBA00022475"/>
    </source>
</evidence>
<dbReference type="InterPro" id="IPR004090">
    <property type="entry name" value="Chemotax_Me-accpt_rcpt"/>
</dbReference>
<dbReference type="GO" id="GO:0006935">
    <property type="term" value="P:chemotaxis"/>
    <property type="evidence" value="ECO:0007669"/>
    <property type="project" value="InterPro"/>
</dbReference>
<comment type="subcellular location">
    <subcellularLocation>
        <location evidence="1">Cell membrane</location>
        <topology evidence="1">Multi-pass membrane protein</topology>
    </subcellularLocation>
</comment>
<keyword evidence="6 8" id="KW-0807">Transducer</keyword>
<keyword evidence="5 9" id="KW-0472">Membrane</keyword>
<evidence type="ECO:0000256" key="7">
    <source>
        <dbReference type="ARBA" id="ARBA00029447"/>
    </source>
</evidence>
<evidence type="ECO:0000256" key="1">
    <source>
        <dbReference type="ARBA" id="ARBA00004651"/>
    </source>
</evidence>
<feature type="domain" description="HAMP" evidence="11">
    <location>
        <begin position="223"/>
        <end position="273"/>
    </location>
</feature>
<dbReference type="PRINTS" id="PR00260">
    <property type="entry name" value="CHEMTRNSDUCR"/>
</dbReference>
<dbReference type="EMBL" id="BMMI01000001">
    <property type="protein sequence ID" value="GGL48384.1"/>
    <property type="molecule type" value="Genomic_DNA"/>
</dbReference>
<feature type="transmembrane region" description="Helical" evidence="9">
    <location>
        <begin position="200"/>
        <end position="222"/>
    </location>
</feature>
<dbReference type="PROSITE" id="PS50111">
    <property type="entry name" value="CHEMOTAXIS_TRANSDUC_2"/>
    <property type="match status" value="1"/>
</dbReference>
<gene>
    <name evidence="13" type="ORF">FB380_001144</name>
    <name evidence="12" type="ORF">GCM10011589_01140</name>
</gene>
<evidence type="ECO:0000313" key="13">
    <source>
        <dbReference type="EMBL" id="NIH66698.1"/>
    </source>
</evidence>
<feature type="transmembrane region" description="Helical" evidence="9">
    <location>
        <begin position="23"/>
        <end position="43"/>
    </location>
</feature>
<evidence type="ECO:0000256" key="4">
    <source>
        <dbReference type="ARBA" id="ARBA00022989"/>
    </source>
</evidence>
<evidence type="ECO:0000256" key="9">
    <source>
        <dbReference type="SAM" id="Phobius"/>
    </source>
</evidence>
<evidence type="ECO:0000259" key="11">
    <source>
        <dbReference type="PROSITE" id="PS50885"/>
    </source>
</evidence>
<feature type="domain" description="Methyl-accepting transducer" evidence="10">
    <location>
        <begin position="278"/>
        <end position="514"/>
    </location>
</feature>
<dbReference type="Proteomes" id="UP000648663">
    <property type="component" value="Unassembled WGS sequence"/>
</dbReference>
<name>A0A846LMX3_9ACTN</name>
<dbReference type="GO" id="GO:0007165">
    <property type="term" value="P:signal transduction"/>
    <property type="evidence" value="ECO:0007669"/>
    <property type="project" value="UniProtKB-KW"/>
</dbReference>
<reference evidence="13 14" key="3">
    <citation type="submission" date="2020-02" db="EMBL/GenBank/DDBJ databases">
        <title>Sequencing the genomes of 1000 actinobacteria strains.</title>
        <authorList>
            <person name="Klenk H.-P."/>
        </authorList>
    </citation>
    <scope>NUCLEOTIDE SEQUENCE [LARGE SCALE GENOMIC DNA]</scope>
    <source>
        <strain evidence="13 14">DSM 45201</strain>
    </source>
</reference>
<keyword evidence="3 9" id="KW-0812">Transmembrane</keyword>
<evidence type="ECO:0000313" key="14">
    <source>
        <dbReference type="Proteomes" id="UP000552836"/>
    </source>
</evidence>
<dbReference type="Pfam" id="PF17200">
    <property type="entry name" value="sCache_2"/>
    <property type="match status" value="1"/>
</dbReference>
<dbReference type="SMART" id="SM00304">
    <property type="entry name" value="HAMP"/>
    <property type="match status" value="1"/>
</dbReference>